<comment type="similarity">
    <text evidence="1">Belongs to the phD/YefM antitoxin family.</text>
</comment>
<evidence type="ECO:0000256" key="1">
    <source>
        <dbReference type="ARBA" id="ARBA00009981"/>
    </source>
</evidence>
<feature type="region of interest" description="Disordered" evidence="2">
    <location>
        <begin position="74"/>
        <end position="93"/>
    </location>
</feature>
<protein>
    <submittedName>
        <fullName evidence="3">Prevent-host-death protein</fullName>
    </submittedName>
</protein>
<name>A0A2A2SIS5_9SPHN</name>
<comment type="caution">
    <text evidence="3">The sequence shown here is derived from an EMBL/GenBank/DDBJ whole genome shotgun (WGS) entry which is preliminary data.</text>
</comment>
<evidence type="ECO:0000256" key="2">
    <source>
        <dbReference type="SAM" id="MobiDB-lite"/>
    </source>
</evidence>
<evidence type="ECO:0000313" key="3">
    <source>
        <dbReference type="EMBL" id="PAX08921.1"/>
    </source>
</evidence>
<accession>A0A2A2SIS5</accession>
<evidence type="ECO:0000313" key="4">
    <source>
        <dbReference type="Proteomes" id="UP000218151"/>
    </source>
</evidence>
<dbReference type="OrthoDB" id="165038at2"/>
<dbReference type="SUPFAM" id="SSF143120">
    <property type="entry name" value="YefM-like"/>
    <property type="match status" value="1"/>
</dbReference>
<dbReference type="RefSeq" id="WP_095997421.1">
    <property type="nucleotide sequence ID" value="NZ_NSLI01000002.1"/>
</dbReference>
<dbReference type="AlphaFoldDB" id="A0A2A2SIS5"/>
<gene>
    <name evidence="3" type="ORF">CKY28_06100</name>
</gene>
<dbReference type="Proteomes" id="UP000218151">
    <property type="component" value="Unassembled WGS sequence"/>
</dbReference>
<sequence>MAKSMEIVPSGTLQKQFGHYSDEAMIRPVGVSRNGRVRFIMVPVDEYERLRRRERVAGRTEDLDEETLDALRAVKPGPGSEEAERQFQAAGAG</sequence>
<proteinExistence type="inferred from homology"/>
<reference evidence="4" key="1">
    <citation type="submission" date="2017-09" db="EMBL/GenBank/DDBJ databases">
        <authorList>
            <person name="Feng G."/>
            <person name="Zhu H."/>
        </authorList>
    </citation>
    <scope>NUCLEOTIDE SEQUENCE [LARGE SCALE GENOMIC DNA]</scope>
    <source>
        <strain evidence="4">1PNM-20</strain>
    </source>
</reference>
<dbReference type="InterPro" id="IPR036165">
    <property type="entry name" value="YefM-like_sf"/>
</dbReference>
<organism evidence="3 4">
    <name type="scientific">Sphingomonas lenta</name>
    <dbReference type="NCBI Taxonomy" id="1141887"/>
    <lineage>
        <taxon>Bacteria</taxon>
        <taxon>Pseudomonadati</taxon>
        <taxon>Pseudomonadota</taxon>
        <taxon>Alphaproteobacteria</taxon>
        <taxon>Sphingomonadales</taxon>
        <taxon>Sphingomonadaceae</taxon>
        <taxon>Sphingomonas</taxon>
    </lineage>
</organism>
<keyword evidence="4" id="KW-1185">Reference proteome</keyword>
<dbReference type="EMBL" id="NSLI01000002">
    <property type="protein sequence ID" value="PAX08921.1"/>
    <property type="molecule type" value="Genomic_DNA"/>
</dbReference>